<dbReference type="AlphaFoldDB" id="A0A2R5F035"/>
<feature type="domain" description="GFO/IDH/MocA-like oxidoreductase" evidence="2">
    <location>
        <begin position="135"/>
        <end position="299"/>
    </location>
</feature>
<proteinExistence type="predicted"/>
<reference evidence="3 4" key="1">
    <citation type="submission" date="2017-08" db="EMBL/GenBank/DDBJ databases">
        <title>Substantial Increase in Enzyme Production by Combined Drug-Resistance Mutations in Paenibacillus agaridevorans.</title>
        <authorList>
            <person name="Tanaka Y."/>
            <person name="Funane K."/>
            <person name="Hosaka T."/>
            <person name="Shiwa Y."/>
            <person name="Fujita N."/>
            <person name="Miyazaki T."/>
            <person name="Yoshikawa H."/>
            <person name="Murakami K."/>
            <person name="Kasahara K."/>
            <person name="Inaoka T."/>
            <person name="Hiraga Y."/>
            <person name="Ochi K."/>
        </authorList>
    </citation>
    <scope>NUCLEOTIDE SEQUENCE [LARGE SCALE GENOMIC DNA]</scope>
    <source>
        <strain evidence="3 4">T-3040</strain>
    </source>
</reference>
<feature type="domain" description="Gfo/Idh/MocA-like oxidoreductase N-terminal" evidence="1">
    <location>
        <begin position="2"/>
        <end position="125"/>
    </location>
</feature>
<evidence type="ECO:0000313" key="4">
    <source>
        <dbReference type="Proteomes" id="UP000245202"/>
    </source>
</evidence>
<dbReference type="Pfam" id="PF22725">
    <property type="entry name" value="GFO_IDH_MocA_C3"/>
    <property type="match status" value="1"/>
</dbReference>
<sequence>MIRIAVIGYGNQVSRLIGILQERHPECRIAAIADMRSSAIRQSMLEAGTDCSAIRFFDDADEMLQQGEYDGVFIGTRCSQHAKMALKVMDRGIPLYLEKPVATSIDDLMRLRDAHRRMNSPVVVSFPLRVTYHTQLVKEIIASGKIGTVEHVQAVNNVSYGSIYFHHWYRDELETQGLFLQKATHDFDYINDVLGLKPIQVCAMKSKQIFKGNKPAGLKCVDCEVQVTCPESPQNLLRSGEGRHGEYCGFAIDTGNEDSGSALVQYESGMHVSYSQNFFIRKQAARRGARFMGYKGTVEFDWTSNEVKLFMHHTPRVETYTIDTAAFAGGHGGGDSVLMDNFAAIMRGETMESVAPLEAGLSSALICLKAKESAETGTFQQIAWPDER</sequence>
<evidence type="ECO:0000313" key="3">
    <source>
        <dbReference type="EMBL" id="GBG09433.1"/>
    </source>
</evidence>
<dbReference type="Gene3D" id="3.40.50.720">
    <property type="entry name" value="NAD(P)-binding Rossmann-like Domain"/>
    <property type="match status" value="1"/>
</dbReference>
<dbReference type="EMBL" id="BDQX01000230">
    <property type="protein sequence ID" value="GBG09433.1"/>
    <property type="molecule type" value="Genomic_DNA"/>
</dbReference>
<dbReference type="Proteomes" id="UP000245202">
    <property type="component" value="Unassembled WGS sequence"/>
</dbReference>
<dbReference type="SUPFAM" id="SSF51735">
    <property type="entry name" value="NAD(P)-binding Rossmann-fold domains"/>
    <property type="match status" value="1"/>
</dbReference>
<dbReference type="RefSeq" id="WP_258235080.1">
    <property type="nucleotide sequence ID" value="NZ_BDQX01000230.1"/>
</dbReference>
<dbReference type="InterPro" id="IPR051450">
    <property type="entry name" value="Gfo/Idh/MocA_Oxidoreductases"/>
</dbReference>
<dbReference type="PANTHER" id="PTHR43377">
    <property type="entry name" value="BILIVERDIN REDUCTASE A"/>
    <property type="match status" value="1"/>
</dbReference>
<comment type="caution">
    <text evidence="3">The sequence shown here is derived from an EMBL/GenBank/DDBJ whole genome shotgun (WGS) entry which is preliminary data.</text>
</comment>
<organism evidence="3 4">
    <name type="scientific">Paenibacillus agaridevorans</name>
    <dbReference type="NCBI Taxonomy" id="171404"/>
    <lineage>
        <taxon>Bacteria</taxon>
        <taxon>Bacillati</taxon>
        <taxon>Bacillota</taxon>
        <taxon>Bacilli</taxon>
        <taxon>Bacillales</taxon>
        <taxon>Paenibacillaceae</taxon>
        <taxon>Paenibacillus</taxon>
    </lineage>
</organism>
<gene>
    <name evidence="3" type="ORF">PAT3040_04079</name>
</gene>
<dbReference type="Pfam" id="PF01408">
    <property type="entry name" value="GFO_IDH_MocA"/>
    <property type="match status" value="1"/>
</dbReference>
<evidence type="ECO:0000259" key="2">
    <source>
        <dbReference type="Pfam" id="PF22725"/>
    </source>
</evidence>
<evidence type="ECO:0000259" key="1">
    <source>
        <dbReference type="Pfam" id="PF01408"/>
    </source>
</evidence>
<name>A0A2R5F035_9BACL</name>
<dbReference type="InterPro" id="IPR036291">
    <property type="entry name" value="NAD(P)-bd_dom_sf"/>
</dbReference>
<keyword evidence="4" id="KW-1185">Reference proteome</keyword>
<accession>A0A2R5F035</accession>
<dbReference type="InterPro" id="IPR055170">
    <property type="entry name" value="GFO_IDH_MocA-like_dom"/>
</dbReference>
<dbReference type="Gene3D" id="3.30.360.10">
    <property type="entry name" value="Dihydrodipicolinate Reductase, domain 2"/>
    <property type="match status" value="1"/>
</dbReference>
<dbReference type="PANTHER" id="PTHR43377:SF2">
    <property type="entry name" value="BINDING ROSSMANN FOLD OXIDOREDUCTASE, PUTATIVE (AFU_ORTHOLOGUE AFUA_4G00560)-RELATED"/>
    <property type="match status" value="1"/>
</dbReference>
<dbReference type="InterPro" id="IPR000683">
    <property type="entry name" value="Gfo/Idh/MocA-like_OxRdtase_N"/>
</dbReference>
<protein>
    <submittedName>
        <fullName evidence="3">Oxidoreductase</fullName>
    </submittedName>
</protein>
<dbReference type="SUPFAM" id="SSF55347">
    <property type="entry name" value="Glyceraldehyde-3-phosphate dehydrogenase-like, C-terminal domain"/>
    <property type="match status" value="1"/>
</dbReference>
<dbReference type="GO" id="GO:0000166">
    <property type="term" value="F:nucleotide binding"/>
    <property type="evidence" value="ECO:0007669"/>
    <property type="project" value="InterPro"/>
</dbReference>